<sequence length="73" mass="8196">MKIPNLKGRTNFSGENNRKGGNRVTLLDRNERQRKLYGEGNTPEKKAITANAITAKAITANQTLTETRRRAKL</sequence>
<dbReference type="Gramene" id="Al_scaffold_0003_3348">
    <property type="protein sequence ID" value="Al_scaffold_0003_3348"/>
    <property type="gene ID" value="Al_scaffold_0003_3348"/>
</dbReference>
<evidence type="ECO:0000256" key="1">
    <source>
        <dbReference type="SAM" id="MobiDB-lite"/>
    </source>
</evidence>
<dbReference type="HOGENOM" id="CLU_2708191_0_0_1"/>
<reference evidence="3" key="1">
    <citation type="journal article" date="2011" name="Nat. Genet.">
        <title>The Arabidopsis lyrata genome sequence and the basis of rapid genome size change.</title>
        <authorList>
            <person name="Hu T.T."/>
            <person name="Pattyn P."/>
            <person name="Bakker E.G."/>
            <person name="Cao J."/>
            <person name="Cheng J.-F."/>
            <person name="Clark R.M."/>
            <person name="Fahlgren N."/>
            <person name="Fawcett J.A."/>
            <person name="Grimwood J."/>
            <person name="Gundlach H."/>
            <person name="Haberer G."/>
            <person name="Hollister J.D."/>
            <person name="Ossowski S."/>
            <person name="Ottilar R.P."/>
            <person name="Salamov A.A."/>
            <person name="Schneeberger K."/>
            <person name="Spannagl M."/>
            <person name="Wang X."/>
            <person name="Yang L."/>
            <person name="Nasrallah M.E."/>
            <person name="Bergelson J."/>
            <person name="Carrington J.C."/>
            <person name="Gaut B.S."/>
            <person name="Schmutz J."/>
            <person name="Mayer K.F.X."/>
            <person name="Van de Peer Y."/>
            <person name="Grigoriev I.V."/>
            <person name="Nordborg M."/>
            <person name="Weigel D."/>
            <person name="Guo Y.-L."/>
        </authorList>
    </citation>
    <scope>NUCLEOTIDE SEQUENCE [LARGE SCALE GENOMIC DNA]</scope>
    <source>
        <strain evidence="3">cv. MN47</strain>
    </source>
</reference>
<accession>D7L2Q5</accession>
<keyword evidence="3" id="KW-1185">Reference proteome</keyword>
<feature type="region of interest" description="Disordered" evidence="1">
    <location>
        <begin position="1"/>
        <end position="26"/>
    </location>
</feature>
<gene>
    <name evidence="2" type="ORF">ARALYDRAFT_674151</name>
</gene>
<dbReference type="EMBL" id="GL348715">
    <property type="protein sequence ID" value="EFH62197.1"/>
    <property type="molecule type" value="Genomic_DNA"/>
</dbReference>
<dbReference type="Proteomes" id="UP000008694">
    <property type="component" value="Unassembled WGS sequence"/>
</dbReference>
<proteinExistence type="predicted"/>
<dbReference type="AlphaFoldDB" id="D7L2Q5"/>
<name>D7L2Q5_ARALL</name>
<organism evidence="3">
    <name type="scientific">Arabidopsis lyrata subsp. lyrata</name>
    <name type="common">Lyre-leaved rock-cress</name>
    <dbReference type="NCBI Taxonomy" id="81972"/>
    <lineage>
        <taxon>Eukaryota</taxon>
        <taxon>Viridiplantae</taxon>
        <taxon>Streptophyta</taxon>
        <taxon>Embryophyta</taxon>
        <taxon>Tracheophyta</taxon>
        <taxon>Spermatophyta</taxon>
        <taxon>Magnoliopsida</taxon>
        <taxon>eudicotyledons</taxon>
        <taxon>Gunneridae</taxon>
        <taxon>Pentapetalae</taxon>
        <taxon>rosids</taxon>
        <taxon>malvids</taxon>
        <taxon>Brassicales</taxon>
        <taxon>Brassicaceae</taxon>
        <taxon>Camelineae</taxon>
        <taxon>Arabidopsis</taxon>
    </lineage>
</organism>
<evidence type="ECO:0000313" key="2">
    <source>
        <dbReference type="EMBL" id="EFH62197.1"/>
    </source>
</evidence>
<protein>
    <submittedName>
        <fullName evidence="2">Predicted protein</fullName>
    </submittedName>
</protein>
<evidence type="ECO:0000313" key="3">
    <source>
        <dbReference type="Proteomes" id="UP000008694"/>
    </source>
</evidence>